<dbReference type="CDD" id="cd09077">
    <property type="entry name" value="R1-I-EN"/>
    <property type="match status" value="1"/>
</dbReference>
<dbReference type="InterPro" id="IPR001878">
    <property type="entry name" value="Znf_CCHC"/>
</dbReference>
<protein>
    <submittedName>
        <fullName evidence="3">PO11 protein</fullName>
    </submittedName>
</protein>
<dbReference type="PANTHER" id="PTHR33273">
    <property type="entry name" value="DOMAIN-CONTAINING PROTEIN, PUTATIVE-RELATED"/>
    <property type="match status" value="1"/>
</dbReference>
<dbReference type="Proteomes" id="UP000668214">
    <property type="component" value="Unassembled WGS sequence"/>
</dbReference>
<dbReference type="InterPro" id="IPR036875">
    <property type="entry name" value="Znf_CCHC_sf"/>
</dbReference>
<feature type="domain" description="CCHC-type" evidence="2">
    <location>
        <begin position="464"/>
        <end position="480"/>
    </location>
</feature>
<dbReference type="Gene3D" id="4.10.60.10">
    <property type="entry name" value="Zinc finger, CCHC-type"/>
    <property type="match status" value="1"/>
</dbReference>
<dbReference type="GO" id="GO:0003676">
    <property type="term" value="F:nucleic acid binding"/>
    <property type="evidence" value="ECO:0007669"/>
    <property type="project" value="InterPro"/>
</dbReference>
<dbReference type="GO" id="GO:0008270">
    <property type="term" value="F:zinc ion binding"/>
    <property type="evidence" value="ECO:0007669"/>
    <property type="project" value="InterPro"/>
</dbReference>
<feature type="domain" description="CCHC-type" evidence="2">
    <location>
        <begin position="487"/>
        <end position="504"/>
    </location>
</feature>
<feature type="compositionally biased region" description="Basic residues" evidence="1">
    <location>
        <begin position="83"/>
        <end position="92"/>
    </location>
</feature>
<feature type="compositionally biased region" description="Low complexity" evidence="1">
    <location>
        <begin position="13"/>
        <end position="24"/>
    </location>
</feature>
<dbReference type="GO" id="GO:0003824">
    <property type="term" value="F:catalytic activity"/>
    <property type="evidence" value="ECO:0007669"/>
    <property type="project" value="InterPro"/>
</dbReference>
<feature type="compositionally biased region" description="Low complexity" evidence="1">
    <location>
        <begin position="301"/>
        <end position="315"/>
    </location>
</feature>
<evidence type="ECO:0000313" key="3">
    <source>
        <dbReference type="EMBL" id="KAG5327721.1"/>
    </source>
</evidence>
<evidence type="ECO:0000313" key="4">
    <source>
        <dbReference type="Proteomes" id="UP000668214"/>
    </source>
</evidence>
<accession>A0A836F796</accession>
<comment type="caution">
    <text evidence="3">The sequence shown here is derived from an EMBL/GenBank/DDBJ whole genome shotgun (WGS) entry which is preliminary data.</text>
</comment>
<feature type="region of interest" description="Disordered" evidence="1">
    <location>
        <begin position="1342"/>
        <end position="1370"/>
    </location>
</feature>
<dbReference type="SUPFAM" id="SSF56219">
    <property type="entry name" value="DNase I-like"/>
    <property type="match status" value="1"/>
</dbReference>
<dbReference type="EMBL" id="JAANIA010000062">
    <property type="protein sequence ID" value="KAG5327721.1"/>
    <property type="molecule type" value="Genomic_DNA"/>
</dbReference>
<keyword evidence="4" id="KW-1185">Reference proteome</keyword>
<reference evidence="3" key="1">
    <citation type="submission" date="2020-02" db="EMBL/GenBank/DDBJ databases">
        <title>Relaxed selection underlies rapid genomic changes in the transitions from sociality to social parasitism in ants.</title>
        <authorList>
            <person name="Bi X."/>
        </authorList>
    </citation>
    <scope>NUCLEOTIDE SEQUENCE</scope>
    <source>
        <strain evidence="3">BGI-DK2014c</strain>
        <tissue evidence="3">Whole body</tissue>
    </source>
</reference>
<organism evidence="3 4">
    <name type="scientific">Pseudoatta argentina</name>
    <dbReference type="NCBI Taxonomy" id="621737"/>
    <lineage>
        <taxon>Eukaryota</taxon>
        <taxon>Metazoa</taxon>
        <taxon>Ecdysozoa</taxon>
        <taxon>Arthropoda</taxon>
        <taxon>Hexapoda</taxon>
        <taxon>Insecta</taxon>
        <taxon>Pterygota</taxon>
        <taxon>Neoptera</taxon>
        <taxon>Endopterygota</taxon>
        <taxon>Hymenoptera</taxon>
        <taxon>Apocrita</taxon>
        <taxon>Aculeata</taxon>
        <taxon>Formicoidea</taxon>
        <taxon>Formicidae</taxon>
        <taxon>Myrmicinae</taxon>
        <taxon>Pseudoatta</taxon>
    </lineage>
</organism>
<dbReference type="InterPro" id="IPR005135">
    <property type="entry name" value="Endo/exonuclease/phosphatase"/>
</dbReference>
<dbReference type="Gene3D" id="3.60.10.10">
    <property type="entry name" value="Endonuclease/exonuclease/phosphatase"/>
    <property type="match status" value="1"/>
</dbReference>
<name>A0A836F796_9HYME</name>
<gene>
    <name evidence="3" type="primary">Po11_6</name>
    <name evidence="3" type="ORF">G6Z78_0002887</name>
</gene>
<evidence type="ECO:0000256" key="1">
    <source>
        <dbReference type="SAM" id="MobiDB-lite"/>
    </source>
</evidence>
<dbReference type="SUPFAM" id="SSF57756">
    <property type="entry name" value="Retrovirus zinc finger-like domains"/>
    <property type="match status" value="1"/>
</dbReference>
<feature type="region of interest" description="Disordered" evidence="1">
    <location>
        <begin position="295"/>
        <end position="319"/>
    </location>
</feature>
<feature type="non-terminal residue" evidence="3">
    <location>
        <position position="1370"/>
    </location>
</feature>
<dbReference type="Pfam" id="PF14529">
    <property type="entry name" value="Exo_endo_phos_2"/>
    <property type="match status" value="1"/>
</dbReference>
<dbReference type="SMART" id="SM00343">
    <property type="entry name" value="ZnF_C2HC"/>
    <property type="match status" value="2"/>
</dbReference>
<evidence type="ECO:0000259" key="2">
    <source>
        <dbReference type="SMART" id="SM00343"/>
    </source>
</evidence>
<sequence length="1370" mass="150707">MRIRVVAGEIVHSPVAESGSASAPGGFGPVGNTGVVDLTTPASSDERMAVDRAGSRSGSASLESTPIEDYGELSSSFEQVPYKGKKRGRKPKGSNASGSRAMTKISSRRLELEDDEWDREDFFKIPNKGAQSLKRRRGWIECNLDDRLSSGQKTAVEEVTGLFPQMSPKSVVAETLRVLDIAGEAERRTQTMNGALRRQIKVGVNVAKIVVQRLVSDIAKNTGPQDVSSWWISRGSPRTIVVIGEWARVPCVGECAVPPSLSGVGSTRRDITGSGVSKTARVSYAAVAGGISGSRKDADVSRPTVRGPRVVPSRPVTKESRFRAPKTAAVLLRCAETEDNSGPSYADVVRLARGKISLEELNITNPRIRKAQAGGLLIEIPGGEEAGAKAEVLVDRLKAVLAESDFKDRVSVVRPVRRAEIRLTDVDQSVSAEEVIKAVATIGEVPTPDIRTGPFRPGPKRRLQCFRCLAVGHTRVNCQSVVDRSTWCFQCGENDGHRAAGCRLPPHCPVCAVRDQRQPVETLAGPNRQGEEFNLGLVAVSEPNRVPEDDHWLASTDVPASAAITWQWSCSRVPCSPRWRGTRFAAVDWGDMIMVSCYFPLSLSNSEFLYDLRELETKVQEVRGRPIIVLGDFNARAPTWDPGQPNRRGRLLMDWLGLLDLHLLNSASEPTCVHPRGVSWVDLTLASSSAARRITSWRVGSGVESLSDHRYVFTEIDASLTGPTTGGTALKAFPRWAIGRMDPDLMEAAAAFSAWSGTPEDAVLGAEHMNQILRDISDVSMPRRGLSRRPTTYWWNQEIADLRRNCNACRRRLMRARAKRSTSRESLRGLWDALREARRSLRRAIVRSKMKLRAELVDDLDRDSWGMPYRVILKKLRAGGASIVGVLPSEIVGDIVGTLFPTDCSSRDTDVSLVWRDDLAVTVEEVLEAGRNIKSGKAPEPDDVAGVVVKDTMKHLAPSLHAFLDATGGVADGQYGFRQYRSTIDAIWDLRERVDEGLRDGGVVVAVSLDIANAFNFLPWPVIGEALVGYDTILRLRLPIGCLVICYADDTLMVACADSFKEARVRAEVGATFVIRSIERLGLRVSVAKTEAAVFSAKGVPAGSTIRVGGVVVSIGSAVKYLGLTLDSRWTFRDHFRLLLPKAWGMAMALARLTANIGGPGERRRHLYATVVMSVVLYGTPIWAQTVSSDRGILWDVRRLQRQLALRIMRGYRTVSHESAAILSEMVPFDIIADRLRRSYLQRRMIIVRDGGIAPQVSLILAEMERRRSVSKWREFCRAAVDTAAHTLLFCPAWAEQRSELLEIVGVDRTFRAVVRAIVRSPKAFSVFADFCETVMRRKKEDERARERGLGPPGDALVSPPNLHRSDEEL</sequence>
<dbReference type="InterPro" id="IPR036691">
    <property type="entry name" value="Endo/exonu/phosph_ase_sf"/>
</dbReference>
<feature type="region of interest" description="Disordered" evidence="1">
    <location>
        <begin position="11"/>
        <end position="106"/>
    </location>
</feature>
<proteinExistence type="predicted"/>
<dbReference type="PANTHER" id="PTHR33273:SF4">
    <property type="entry name" value="ENDONUCLEASE_EXONUCLEASE_PHOSPHATASE DOMAIN-CONTAINING PROTEIN"/>
    <property type="match status" value="1"/>
</dbReference>
<feature type="compositionally biased region" description="Basic and acidic residues" evidence="1">
    <location>
        <begin position="44"/>
        <end position="54"/>
    </location>
</feature>
<feature type="non-terminal residue" evidence="3">
    <location>
        <position position="1"/>
    </location>
</feature>